<sequence>MSSAEIHWLSSSFPLYGISYQSEPDAHVVWDPKNSDPSKLNIQYKKDVFDSTELGSVLCFKVLDRARNRTLYRDFWLVNCAKSDTEVVRFGLKQQSKIPPEKYRLEAFPDEDLLFRTLSYHVGHVQLQIRRGADVSNWLLKPSHRVQGVSKRLS</sequence>
<accession>A0A3L8Q231</accession>
<dbReference type="Proteomes" id="UP000281474">
    <property type="component" value="Unassembled WGS sequence"/>
</dbReference>
<proteinExistence type="predicted"/>
<name>A0A3L8Q231_9GAMM</name>
<protein>
    <submittedName>
        <fullName evidence="1">Uncharacterized protein</fullName>
    </submittedName>
</protein>
<dbReference type="RefSeq" id="WP_121837146.1">
    <property type="nucleotide sequence ID" value="NZ_ML014753.1"/>
</dbReference>
<dbReference type="AlphaFoldDB" id="A0A3L8Q231"/>
<keyword evidence="2" id="KW-1185">Reference proteome</keyword>
<organism evidence="1 2">
    <name type="scientific">Parashewanella curva</name>
    <dbReference type="NCBI Taxonomy" id="2338552"/>
    <lineage>
        <taxon>Bacteria</taxon>
        <taxon>Pseudomonadati</taxon>
        <taxon>Pseudomonadota</taxon>
        <taxon>Gammaproteobacteria</taxon>
        <taxon>Alteromonadales</taxon>
        <taxon>Shewanellaceae</taxon>
        <taxon>Parashewanella</taxon>
    </lineage>
</organism>
<dbReference type="EMBL" id="QZEI01000001">
    <property type="protein sequence ID" value="RLV61747.1"/>
    <property type="molecule type" value="Genomic_DNA"/>
</dbReference>
<evidence type="ECO:0000313" key="2">
    <source>
        <dbReference type="Proteomes" id="UP000281474"/>
    </source>
</evidence>
<evidence type="ECO:0000313" key="1">
    <source>
        <dbReference type="EMBL" id="RLV61747.1"/>
    </source>
</evidence>
<gene>
    <name evidence="1" type="ORF">D5018_01160</name>
</gene>
<reference evidence="1 2" key="1">
    <citation type="submission" date="2018-09" db="EMBL/GenBank/DDBJ databases">
        <title>Phylogeny of the Shewanellaceae, and recommendation for two new genera, Pseudoshewanella and Parashewanella.</title>
        <authorList>
            <person name="Wang G."/>
        </authorList>
    </citation>
    <scope>NUCLEOTIDE SEQUENCE [LARGE SCALE GENOMIC DNA]</scope>
    <source>
        <strain evidence="1 2">C51</strain>
    </source>
</reference>
<comment type="caution">
    <text evidence="1">The sequence shown here is derived from an EMBL/GenBank/DDBJ whole genome shotgun (WGS) entry which is preliminary data.</text>
</comment>